<dbReference type="AlphaFoldDB" id="A0A699Q1S6"/>
<organism evidence="1">
    <name type="scientific">Tanacetum cinerariifolium</name>
    <name type="common">Dalmatian daisy</name>
    <name type="synonym">Chrysanthemum cinerariifolium</name>
    <dbReference type="NCBI Taxonomy" id="118510"/>
    <lineage>
        <taxon>Eukaryota</taxon>
        <taxon>Viridiplantae</taxon>
        <taxon>Streptophyta</taxon>
        <taxon>Embryophyta</taxon>
        <taxon>Tracheophyta</taxon>
        <taxon>Spermatophyta</taxon>
        <taxon>Magnoliopsida</taxon>
        <taxon>eudicotyledons</taxon>
        <taxon>Gunneridae</taxon>
        <taxon>Pentapetalae</taxon>
        <taxon>asterids</taxon>
        <taxon>campanulids</taxon>
        <taxon>Asterales</taxon>
        <taxon>Asteraceae</taxon>
        <taxon>Asteroideae</taxon>
        <taxon>Anthemideae</taxon>
        <taxon>Anthemidinae</taxon>
        <taxon>Tanacetum</taxon>
    </lineage>
</organism>
<dbReference type="GO" id="GO:0008483">
    <property type="term" value="F:transaminase activity"/>
    <property type="evidence" value="ECO:0007669"/>
    <property type="project" value="UniProtKB-KW"/>
</dbReference>
<feature type="non-terminal residue" evidence="1">
    <location>
        <position position="1"/>
    </location>
</feature>
<keyword evidence="1" id="KW-0808">Transferase</keyword>
<evidence type="ECO:0000313" key="1">
    <source>
        <dbReference type="EMBL" id="GFC55778.1"/>
    </source>
</evidence>
<protein>
    <submittedName>
        <fullName evidence="1">Phospholipase-like, aminotransferase-like mobile domain protein</fullName>
    </submittedName>
</protein>
<dbReference type="EMBL" id="BKCJ010966581">
    <property type="protein sequence ID" value="GFC55778.1"/>
    <property type="molecule type" value="Genomic_DNA"/>
</dbReference>
<proteinExistence type="predicted"/>
<name>A0A699Q1S6_TANCI</name>
<keyword evidence="1" id="KW-0032">Aminotransferase</keyword>
<sequence>NRLFPEKIGYDAKIIDLFALFYEEEKFSKLSDEDAIRLCSLLSLEVIFMGRDLVSVADDVYLRVVTDLDVWNLFPWDMDNRVFLCIGSLVDQSARNHTESIVMEEKGRI</sequence>
<comment type="caution">
    <text evidence="1">The sequence shown here is derived from an EMBL/GenBank/DDBJ whole genome shotgun (WGS) entry which is preliminary data.</text>
</comment>
<reference evidence="1" key="1">
    <citation type="journal article" date="2019" name="Sci. Rep.">
        <title>Draft genome of Tanacetum cinerariifolium, the natural source of mosquito coil.</title>
        <authorList>
            <person name="Yamashiro T."/>
            <person name="Shiraishi A."/>
            <person name="Satake H."/>
            <person name="Nakayama K."/>
        </authorList>
    </citation>
    <scope>NUCLEOTIDE SEQUENCE</scope>
</reference>
<gene>
    <name evidence="1" type="ORF">Tci_827748</name>
</gene>
<accession>A0A699Q1S6</accession>